<protein>
    <submittedName>
        <fullName evidence="2">Uncharacterized protein</fullName>
    </submittedName>
</protein>
<accession>A0AAD3DTW2</accession>
<sequence length="167" mass="18122">RARLLLQGGPPAQVASAVRLLYVGEAPYDGTMPGSLMEHLPRYLIDGVEREMELTLQLDSQGDPAACNMYRLASYNNNNNNFQHQQQHQHVQQQQPHAAVQQQSHQQQQPPPVTRAAAAQAAQTYVSVRVAPVLSAVSTAARVVAALHTHHTKVVLPGVSSVPSEVS</sequence>
<feature type="non-terminal residue" evidence="2">
    <location>
        <position position="1"/>
    </location>
</feature>
<evidence type="ECO:0000313" key="2">
    <source>
        <dbReference type="EMBL" id="GFR48010.1"/>
    </source>
</evidence>
<keyword evidence="3" id="KW-1185">Reference proteome</keyword>
<dbReference type="EMBL" id="BMAR01000021">
    <property type="protein sequence ID" value="GFR48010.1"/>
    <property type="molecule type" value="Genomic_DNA"/>
</dbReference>
<reference evidence="2 3" key="1">
    <citation type="journal article" date="2021" name="Sci. Rep.">
        <title>Genome sequencing of the multicellular alga Astrephomene provides insights into convergent evolution of germ-soma differentiation.</title>
        <authorList>
            <person name="Yamashita S."/>
            <person name="Yamamoto K."/>
            <person name="Matsuzaki R."/>
            <person name="Suzuki S."/>
            <person name="Yamaguchi H."/>
            <person name="Hirooka S."/>
            <person name="Minakuchi Y."/>
            <person name="Miyagishima S."/>
            <person name="Kawachi M."/>
            <person name="Toyoda A."/>
            <person name="Nozaki H."/>
        </authorList>
    </citation>
    <scope>NUCLEOTIDE SEQUENCE [LARGE SCALE GENOMIC DNA]</scope>
    <source>
        <strain evidence="2 3">NIES-4017</strain>
    </source>
</reference>
<feature type="non-terminal residue" evidence="2">
    <location>
        <position position="167"/>
    </location>
</feature>
<evidence type="ECO:0000256" key="1">
    <source>
        <dbReference type="SAM" id="MobiDB-lite"/>
    </source>
</evidence>
<gene>
    <name evidence="2" type="ORF">Agub_g9838</name>
</gene>
<comment type="caution">
    <text evidence="2">The sequence shown here is derived from an EMBL/GenBank/DDBJ whole genome shotgun (WGS) entry which is preliminary data.</text>
</comment>
<feature type="region of interest" description="Disordered" evidence="1">
    <location>
        <begin position="77"/>
        <end position="112"/>
    </location>
</feature>
<evidence type="ECO:0000313" key="3">
    <source>
        <dbReference type="Proteomes" id="UP001054857"/>
    </source>
</evidence>
<name>A0AAD3DTW2_9CHLO</name>
<organism evidence="2 3">
    <name type="scientific">Astrephomene gubernaculifera</name>
    <dbReference type="NCBI Taxonomy" id="47775"/>
    <lineage>
        <taxon>Eukaryota</taxon>
        <taxon>Viridiplantae</taxon>
        <taxon>Chlorophyta</taxon>
        <taxon>core chlorophytes</taxon>
        <taxon>Chlorophyceae</taxon>
        <taxon>CS clade</taxon>
        <taxon>Chlamydomonadales</taxon>
        <taxon>Astrephomenaceae</taxon>
        <taxon>Astrephomene</taxon>
    </lineage>
</organism>
<proteinExistence type="predicted"/>
<dbReference type="Proteomes" id="UP001054857">
    <property type="component" value="Unassembled WGS sequence"/>
</dbReference>
<dbReference type="AlphaFoldDB" id="A0AAD3DTW2"/>